<feature type="compositionally biased region" description="Low complexity" evidence="1">
    <location>
        <begin position="247"/>
        <end position="276"/>
    </location>
</feature>
<evidence type="ECO:0000313" key="3">
    <source>
        <dbReference type="Proteomes" id="UP001152885"/>
    </source>
</evidence>
<name>A0A9W4TQT5_9ASCO</name>
<evidence type="ECO:0000256" key="1">
    <source>
        <dbReference type="SAM" id="MobiDB-lite"/>
    </source>
</evidence>
<sequence>MSTSILPSSHTSSNNISSQHPFEIIYDSNISHIRSPSTQWHNQLNYNEIEKNIHEKTTPKQNYTTGFAQPPMLTKLDSFSISRNSTMRNRKKLKKKRTVKRQRSLKFKSVSNFKDRFEFLQFLKLANYEKLVNGLLPSRMKVFKYTKLLNPIPKLTYEVVKFGSIKKKGHRYNTSQIDFMEIIYQKYKETIFNQSYKIPPNFEHLFPKDSKLLNKRELNQLNTKLLFEVLLRRTLAAKMEYRLKQNNHTFSNSSSSSSNSSSTNSNNSNEDLSNDNIFQDLIIPSPKRTRTNSDSNLENRFINDFNKIYNERYNKKQQQQENVDFYLLQPHNRSQNTITSTDEEITIKRKSQSTSNTSIFADLDCVSDELNLFITHSDKKFKSKNIIPKEIINPTDLIDNFNNNNNKRTIKFNVNSFNDEKEIKVFDQGSMKSNKASIIETDSTRNSLNSVSRFKSYKRRSMMI</sequence>
<organism evidence="2 3">
    <name type="scientific">Candida verbasci</name>
    <dbReference type="NCBI Taxonomy" id="1227364"/>
    <lineage>
        <taxon>Eukaryota</taxon>
        <taxon>Fungi</taxon>
        <taxon>Dikarya</taxon>
        <taxon>Ascomycota</taxon>
        <taxon>Saccharomycotina</taxon>
        <taxon>Pichiomycetes</taxon>
        <taxon>Debaryomycetaceae</taxon>
        <taxon>Candida/Lodderomyces clade</taxon>
        <taxon>Candida</taxon>
    </lineage>
</organism>
<dbReference type="OrthoDB" id="4026705at2759"/>
<dbReference type="EMBL" id="CANTUO010000001">
    <property type="protein sequence ID" value="CAI5755961.1"/>
    <property type="molecule type" value="Genomic_DNA"/>
</dbReference>
<feature type="region of interest" description="Disordered" evidence="1">
    <location>
        <begin position="247"/>
        <end position="277"/>
    </location>
</feature>
<gene>
    <name evidence="2" type="ORF">CANVERA_P0478</name>
</gene>
<accession>A0A9W4TQT5</accession>
<proteinExistence type="predicted"/>
<reference evidence="2" key="1">
    <citation type="submission" date="2022-12" db="EMBL/GenBank/DDBJ databases">
        <authorList>
            <person name="Brejova B."/>
        </authorList>
    </citation>
    <scope>NUCLEOTIDE SEQUENCE</scope>
</reference>
<dbReference type="AlphaFoldDB" id="A0A9W4TQT5"/>
<dbReference type="Proteomes" id="UP001152885">
    <property type="component" value="Unassembled WGS sequence"/>
</dbReference>
<evidence type="ECO:0000313" key="2">
    <source>
        <dbReference type="EMBL" id="CAI5755961.1"/>
    </source>
</evidence>
<keyword evidence="3" id="KW-1185">Reference proteome</keyword>
<comment type="caution">
    <text evidence="2">The sequence shown here is derived from an EMBL/GenBank/DDBJ whole genome shotgun (WGS) entry which is preliminary data.</text>
</comment>
<protein>
    <submittedName>
        <fullName evidence="2">Uncharacterized protein</fullName>
    </submittedName>
</protein>